<dbReference type="Proteomes" id="UP000709295">
    <property type="component" value="Unassembled WGS sequence"/>
</dbReference>
<evidence type="ECO:0008006" key="4">
    <source>
        <dbReference type="Google" id="ProtNLM"/>
    </source>
</evidence>
<evidence type="ECO:0000313" key="3">
    <source>
        <dbReference type="Proteomes" id="UP000709295"/>
    </source>
</evidence>
<feature type="chain" id="PRO_5035177359" description="GPI inositol-deacylase" evidence="1">
    <location>
        <begin position="31"/>
        <end position="542"/>
    </location>
</feature>
<dbReference type="EMBL" id="JAENGY010000500">
    <property type="protein sequence ID" value="KAG6961582.1"/>
    <property type="molecule type" value="Genomic_DNA"/>
</dbReference>
<accession>A0A8J5J447</accession>
<name>A0A8J5J447_9STRA</name>
<evidence type="ECO:0000313" key="2">
    <source>
        <dbReference type="EMBL" id="KAG6961582.1"/>
    </source>
</evidence>
<dbReference type="PANTHER" id="PTHR22538">
    <property type="entry name" value="CILIA- AND FLAGELLA-ASSOCIATED PROTEIN 74"/>
    <property type="match status" value="1"/>
</dbReference>
<evidence type="ECO:0000256" key="1">
    <source>
        <dbReference type="SAM" id="SignalP"/>
    </source>
</evidence>
<sequence>MWALKSPHRFLTFALVALFALATITMTASATKQVESTQRRLATSLADAPSLRLQFTLKRSTMNVYGQSQFYVFANPVVSSDNTSVLYDGYAAFMDGTTDYTLMLVNGIAYFVTSTAGDASSSSAQCLSSSLLPPLNDIVSALNDATAISSAAAGNSTITCASGDLFQATLGDATFVICSSGSDGFTIYGSDLDISVEYLDSPVAITAPTVSGDAALSCETVVTATSVSETTLALLTGQTIASSTRRKLKSEATTTLASSSCTCQSTPRPCIFFHGLGSDTEETTLQTTSDYFGDLSDSAPCCTSIKYAVLNTVDYAWTDATLQQKVCNFAISMSSTSSSSSKTIADTIVVTHSMGGLMMAGALANSRCSLASSSTWVSLSAPMTGSMGADYLQNACSGNNVFLQAVANLIGQCPANTAVLALSYEDESYSTSSLNSAYEAAQSAFRSNVDAAMCSDNYSGLLSLYQAVYKLAGAVIPHKSSENDGVVEYQSCAGGLSTSKFGNTYDDTFYVTGLNHDDTAFRNGDALIVNSQKPVKWFECLL</sequence>
<comment type="caution">
    <text evidence="2">The sequence shown here is derived from an EMBL/GenBank/DDBJ whole genome shotgun (WGS) entry which is preliminary data.</text>
</comment>
<keyword evidence="3" id="KW-1185">Reference proteome</keyword>
<reference evidence="2" key="1">
    <citation type="submission" date="2021-01" db="EMBL/GenBank/DDBJ databases">
        <title>Phytophthora aleatoria, a newly-described species from Pinus radiata is distinct from Phytophthora cactorum isolates based on comparative genomics.</title>
        <authorList>
            <person name="Mcdougal R."/>
            <person name="Panda P."/>
            <person name="Williams N."/>
            <person name="Studholme D.J."/>
        </authorList>
    </citation>
    <scope>NUCLEOTIDE SEQUENCE</scope>
    <source>
        <strain evidence="2">NZFS 4037</strain>
    </source>
</reference>
<proteinExistence type="predicted"/>
<keyword evidence="1" id="KW-0732">Signal</keyword>
<organism evidence="2 3">
    <name type="scientific">Phytophthora aleatoria</name>
    <dbReference type="NCBI Taxonomy" id="2496075"/>
    <lineage>
        <taxon>Eukaryota</taxon>
        <taxon>Sar</taxon>
        <taxon>Stramenopiles</taxon>
        <taxon>Oomycota</taxon>
        <taxon>Peronosporomycetes</taxon>
        <taxon>Peronosporales</taxon>
        <taxon>Peronosporaceae</taxon>
        <taxon>Phytophthora</taxon>
    </lineage>
</organism>
<protein>
    <recommendedName>
        <fullName evidence="4">GPI inositol-deacylase</fullName>
    </recommendedName>
</protein>
<dbReference type="PANTHER" id="PTHR22538:SF1">
    <property type="entry name" value="VWFD DOMAIN-CONTAINING PROTEIN"/>
    <property type="match status" value="1"/>
</dbReference>
<feature type="signal peptide" evidence="1">
    <location>
        <begin position="1"/>
        <end position="30"/>
    </location>
</feature>
<dbReference type="AlphaFoldDB" id="A0A8J5J447"/>
<gene>
    <name evidence="2" type="ORF">JG688_00009012</name>
</gene>